<evidence type="ECO:0000256" key="9">
    <source>
        <dbReference type="SAM" id="MobiDB-lite"/>
    </source>
</evidence>
<protein>
    <recommendedName>
        <fullName evidence="10">t-SNARE coiled-coil homology domain-containing protein</fullName>
    </recommendedName>
</protein>
<evidence type="ECO:0000256" key="5">
    <source>
        <dbReference type="ARBA" id="ARBA00022927"/>
    </source>
</evidence>
<dbReference type="GO" id="GO:0031201">
    <property type="term" value="C:SNARE complex"/>
    <property type="evidence" value="ECO:0007669"/>
    <property type="project" value="TreeGrafter"/>
</dbReference>
<dbReference type="Gene3D" id="1.20.5.110">
    <property type="match status" value="1"/>
</dbReference>
<dbReference type="GO" id="GO:0006890">
    <property type="term" value="P:retrograde vesicle-mediated transport, Golgi to endoplasmic reticulum"/>
    <property type="evidence" value="ECO:0007669"/>
    <property type="project" value="TreeGrafter"/>
</dbReference>
<organism evidence="11 12">
    <name type="scientific">Aspergillus taichungensis</name>
    <dbReference type="NCBI Taxonomy" id="482145"/>
    <lineage>
        <taxon>Eukaryota</taxon>
        <taxon>Fungi</taxon>
        <taxon>Dikarya</taxon>
        <taxon>Ascomycota</taxon>
        <taxon>Pezizomycotina</taxon>
        <taxon>Eurotiomycetes</taxon>
        <taxon>Eurotiomycetidae</taxon>
        <taxon>Eurotiales</taxon>
        <taxon>Aspergillaceae</taxon>
        <taxon>Aspergillus</taxon>
        <taxon>Aspergillus subgen. Circumdati</taxon>
    </lineage>
</organism>
<keyword evidence="5" id="KW-0653">Protein transport</keyword>
<keyword evidence="8" id="KW-0472">Membrane</keyword>
<name>A0A2J5HKX9_9EURO</name>
<dbReference type="SUPFAM" id="SSF58038">
    <property type="entry name" value="SNARE fusion complex"/>
    <property type="match status" value="1"/>
</dbReference>
<feature type="compositionally biased region" description="Low complexity" evidence="9">
    <location>
        <begin position="214"/>
        <end position="223"/>
    </location>
</feature>
<dbReference type="GO" id="GO:0005783">
    <property type="term" value="C:endoplasmic reticulum"/>
    <property type="evidence" value="ECO:0007669"/>
    <property type="project" value="TreeGrafter"/>
</dbReference>
<evidence type="ECO:0000256" key="8">
    <source>
        <dbReference type="ARBA" id="ARBA00023136"/>
    </source>
</evidence>
<sequence>MTDLTPAFNDLLRSRGHTEISEKGAIPTPDEFLKEANRINTHITSLLAYLHKIRTPYLSLTTPNNKNNSQKPRPHDHPSPTLTDTARTEIDTSTSLLLRDLSTSITNLSSAESLRQETATRLLRKRHGGARTLLARWASGADHTSSSNNDSDAGKTAAQIADEGVERGLSTVREAVLWFLRRRLEIAVGVQRGMVERRIERVVEREKSVLYKAASSSSSSSSGAGAGAGAGGEKERGKAFGDVDADIHVKATSIDDAEAAAIEAQLTPQQLQLFEQENDSMVRYYEDTLGKVQTAEKSLLEISSLQQTLVAHLATQEEHIDQLVADAANTQTNIGQGNRELKRAAESRSAAQAVFWGTVGLCSGLVVWDLIF</sequence>
<dbReference type="PROSITE" id="PS50192">
    <property type="entry name" value="T_SNARE"/>
    <property type="match status" value="1"/>
</dbReference>
<comment type="similarity">
    <text evidence="2">Belongs to the syntaxin family.</text>
</comment>
<feature type="compositionally biased region" description="Polar residues" evidence="9">
    <location>
        <begin position="142"/>
        <end position="151"/>
    </location>
</feature>
<dbReference type="InterPro" id="IPR019529">
    <property type="entry name" value="Syntaxin-18_N"/>
</dbReference>
<evidence type="ECO:0000313" key="12">
    <source>
        <dbReference type="Proteomes" id="UP000235023"/>
    </source>
</evidence>
<dbReference type="GO" id="GO:0015031">
    <property type="term" value="P:protein transport"/>
    <property type="evidence" value="ECO:0007669"/>
    <property type="project" value="UniProtKB-KW"/>
</dbReference>
<dbReference type="Pfam" id="PF10496">
    <property type="entry name" value="Syntaxin-18_N"/>
    <property type="match status" value="1"/>
</dbReference>
<evidence type="ECO:0000313" key="11">
    <source>
        <dbReference type="EMBL" id="PLN77798.1"/>
    </source>
</evidence>
<dbReference type="AlphaFoldDB" id="A0A2J5HKX9"/>
<evidence type="ECO:0000256" key="6">
    <source>
        <dbReference type="ARBA" id="ARBA00022989"/>
    </source>
</evidence>
<feature type="region of interest" description="Disordered" evidence="9">
    <location>
        <begin position="138"/>
        <end position="157"/>
    </location>
</feature>
<dbReference type="PANTHER" id="PTHR15959:SF0">
    <property type="entry name" value="SYNTAXIN-18"/>
    <property type="match status" value="1"/>
</dbReference>
<dbReference type="OrthoDB" id="342981at2759"/>
<keyword evidence="3" id="KW-0813">Transport</keyword>
<evidence type="ECO:0000256" key="4">
    <source>
        <dbReference type="ARBA" id="ARBA00022692"/>
    </source>
</evidence>
<evidence type="ECO:0000256" key="2">
    <source>
        <dbReference type="ARBA" id="ARBA00009063"/>
    </source>
</evidence>
<dbReference type="InterPro" id="IPR000727">
    <property type="entry name" value="T_SNARE_dom"/>
</dbReference>
<feature type="compositionally biased region" description="Polar residues" evidence="9">
    <location>
        <begin position="60"/>
        <end position="71"/>
    </location>
</feature>
<evidence type="ECO:0000256" key="3">
    <source>
        <dbReference type="ARBA" id="ARBA00022448"/>
    </source>
</evidence>
<keyword evidence="4" id="KW-0812">Transmembrane</keyword>
<comment type="subcellular location">
    <subcellularLocation>
        <location evidence="1">Membrane</location>
        <topology evidence="1">Single-pass type IV membrane protein</topology>
    </subcellularLocation>
</comment>
<dbReference type="PANTHER" id="PTHR15959">
    <property type="entry name" value="SYNTAXIN-18"/>
    <property type="match status" value="1"/>
</dbReference>
<feature type="region of interest" description="Disordered" evidence="9">
    <location>
        <begin position="214"/>
        <end position="237"/>
    </location>
</feature>
<evidence type="ECO:0000256" key="7">
    <source>
        <dbReference type="ARBA" id="ARBA00023054"/>
    </source>
</evidence>
<dbReference type="EMBL" id="KZ559588">
    <property type="protein sequence ID" value="PLN77798.1"/>
    <property type="molecule type" value="Genomic_DNA"/>
</dbReference>
<gene>
    <name evidence="11" type="ORF">BDW42DRAFT_196292</name>
</gene>
<keyword evidence="7" id="KW-0175">Coiled coil</keyword>
<evidence type="ECO:0000259" key="10">
    <source>
        <dbReference type="PROSITE" id="PS50192"/>
    </source>
</evidence>
<feature type="region of interest" description="Disordered" evidence="9">
    <location>
        <begin position="60"/>
        <end position="87"/>
    </location>
</feature>
<dbReference type="Proteomes" id="UP000235023">
    <property type="component" value="Unassembled WGS sequence"/>
</dbReference>
<accession>A0A2J5HKX9</accession>
<proteinExistence type="inferred from homology"/>
<keyword evidence="12" id="KW-1185">Reference proteome</keyword>
<evidence type="ECO:0000256" key="1">
    <source>
        <dbReference type="ARBA" id="ARBA00004211"/>
    </source>
</evidence>
<reference evidence="12" key="1">
    <citation type="submission" date="2017-12" db="EMBL/GenBank/DDBJ databases">
        <authorList>
            <consortium name="DOE Joint Genome Institute"/>
            <person name="Mondo S.J."/>
            <person name="Kjaerbolling I."/>
            <person name="Vesth T.C."/>
            <person name="Frisvad J.C."/>
            <person name="Nybo J.L."/>
            <person name="Theobald S."/>
            <person name="Kuo A."/>
            <person name="Bowyer P."/>
            <person name="Matsuda Y."/>
            <person name="Lyhne E.K."/>
            <person name="Kogle M.E."/>
            <person name="Clum A."/>
            <person name="Lipzen A."/>
            <person name="Salamov A."/>
            <person name="Ngan C.Y."/>
            <person name="Daum C."/>
            <person name="Chiniquy J."/>
            <person name="Barry K."/>
            <person name="LaButti K."/>
            <person name="Haridas S."/>
            <person name="Simmons B.A."/>
            <person name="Magnuson J.K."/>
            <person name="Mortensen U.H."/>
            <person name="Larsen T.O."/>
            <person name="Grigoriev I.V."/>
            <person name="Baker S.E."/>
            <person name="Andersen M.R."/>
            <person name="Nordberg H.P."/>
            <person name="Cantor M.N."/>
            <person name="Hua S.X."/>
        </authorList>
    </citation>
    <scope>NUCLEOTIDE SEQUENCE [LARGE SCALE GENOMIC DNA]</scope>
    <source>
        <strain evidence="12">IBT 19404</strain>
    </source>
</reference>
<feature type="domain" description="T-SNARE coiled-coil homology" evidence="10">
    <location>
        <begin position="282"/>
        <end position="344"/>
    </location>
</feature>
<keyword evidence="6" id="KW-1133">Transmembrane helix</keyword>